<dbReference type="Proteomes" id="UP000183971">
    <property type="component" value="Unassembled WGS sequence"/>
</dbReference>
<evidence type="ECO:0000313" key="5">
    <source>
        <dbReference type="Proteomes" id="UP000183971"/>
    </source>
</evidence>
<accession>A0A1L7VU54</accession>
<dbReference type="CDD" id="cd11618">
    <property type="entry name" value="ChtBD1_1"/>
    <property type="match status" value="2"/>
</dbReference>
<reference evidence="5" key="1">
    <citation type="journal article" date="2016" name="Genome Biol. Evol.">
        <title>Comparative 'omics' of the Fusarium fujikuroi species complex highlights differences in genetic potential and metabolite synthesis.</title>
        <authorList>
            <person name="Niehaus E.-M."/>
            <person name="Muensterkoetter M."/>
            <person name="Proctor R.H."/>
            <person name="Brown D.W."/>
            <person name="Sharon A."/>
            <person name="Idan Y."/>
            <person name="Oren-Young L."/>
            <person name="Sieber C.M."/>
            <person name="Novak O."/>
            <person name="Pencik A."/>
            <person name="Tarkowska D."/>
            <person name="Hromadova K."/>
            <person name="Freeman S."/>
            <person name="Maymon M."/>
            <person name="Elazar M."/>
            <person name="Youssef S.A."/>
            <person name="El-Shabrawy E.S.M."/>
            <person name="Shalaby A.B.A."/>
            <person name="Houterman P."/>
            <person name="Brock N.L."/>
            <person name="Burkhardt I."/>
            <person name="Tsavkelova E.A."/>
            <person name="Dickschat J.S."/>
            <person name="Galuszka P."/>
            <person name="Gueldener U."/>
            <person name="Tudzynski B."/>
        </authorList>
    </citation>
    <scope>NUCLEOTIDE SEQUENCE [LARGE SCALE GENOMIC DNA]</scope>
    <source>
        <strain evidence="5">ET1</strain>
    </source>
</reference>
<keyword evidence="2" id="KW-1015">Disulfide bond</keyword>
<dbReference type="Gene3D" id="3.30.60.10">
    <property type="entry name" value="Endochitinase-like"/>
    <property type="match status" value="2"/>
</dbReference>
<dbReference type="EMBL" id="FJOF01000008">
    <property type="protein sequence ID" value="CZR43934.1"/>
    <property type="molecule type" value="Genomic_DNA"/>
</dbReference>
<name>A0A1L7VU54_FUSPR</name>
<feature type="domain" description="Chitin-binding type-1" evidence="3">
    <location>
        <begin position="68"/>
        <end position="110"/>
    </location>
</feature>
<gene>
    <name evidence="4" type="ORF">FPRO_13742</name>
</gene>
<dbReference type="RefSeq" id="XP_031084524.1">
    <property type="nucleotide sequence ID" value="XM_031218691.1"/>
</dbReference>
<feature type="disulfide bond" evidence="2">
    <location>
        <begin position="86"/>
        <end position="100"/>
    </location>
</feature>
<keyword evidence="5" id="KW-1185">Reference proteome</keyword>
<dbReference type="InterPro" id="IPR036861">
    <property type="entry name" value="Endochitinase-like_sf"/>
</dbReference>
<dbReference type="VEuPathDB" id="FungiDB:FPRO_13742"/>
<evidence type="ECO:0000313" key="4">
    <source>
        <dbReference type="EMBL" id="CZR43934.1"/>
    </source>
</evidence>
<organism evidence="4 5">
    <name type="scientific">Fusarium proliferatum (strain ET1)</name>
    <name type="common">Orchid endophyte fungus</name>
    <dbReference type="NCBI Taxonomy" id="1227346"/>
    <lineage>
        <taxon>Eukaryota</taxon>
        <taxon>Fungi</taxon>
        <taxon>Dikarya</taxon>
        <taxon>Ascomycota</taxon>
        <taxon>Pezizomycotina</taxon>
        <taxon>Sordariomycetes</taxon>
        <taxon>Hypocreomycetidae</taxon>
        <taxon>Hypocreales</taxon>
        <taxon>Nectriaceae</taxon>
        <taxon>Fusarium</taxon>
        <taxon>Fusarium fujikuroi species complex</taxon>
    </lineage>
</organism>
<dbReference type="PROSITE" id="PS50941">
    <property type="entry name" value="CHIT_BIND_I_2"/>
    <property type="match status" value="1"/>
</dbReference>
<comment type="caution">
    <text evidence="2">Lacks conserved residue(s) required for the propagation of feature annotation.</text>
</comment>
<sequence>MAPVERALALSAVLPTARAAPAMVFAVDPAITAAKDANPLLATATLRHLHLKHPRAQEVSAETNISTDGFCGKNGKVCKGSTYGDCCSAQGYCGKETDHCDAGCRSDLASATTLLATFPRTVNVVRMERLAGVARSATATLPKAGAERRRIIAARIASQVLALVMPQLVMSLLMVAAARMVKSARVVSGATVAPRTVTVGRTMVTAVMDVRQHTVSVLEFPLIPSEVQEMARRVLALVLETAVLPTGSEGALQPTAVRGSSSACLTKDIPTLDGSCGSKVGLTCAGGPFNGQCCSVTGYCGTSTHCGPGCQRGSGRCN</sequence>
<evidence type="ECO:0000256" key="2">
    <source>
        <dbReference type="PROSITE-ProRule" id="PRU00261"/>
    </source>
</evidence>
<keyword evidence="1 2" id="KW-0147">Chitin-binding</keyword>
<dbReference type="InterPro" id="IPR001002">
    <property type="entry name" value="Chitin-bd_1"/>
</dbReference>
<dbReference type="AlphaFoldDB" id="A0A1L7VU54"/>
<comment type="caution">
    <text evidence="4">The sequence shown here is derived from an EMBL/GenBank/DDBJ whole genome shotgun (WGS) entry which is preliminary data.</text>
</comment>
<evidence type="ECO:0000259" key="3">
    <source>
        <dbReference type="PROSITE" id="PS50941"/>
    </source>
</evidence>
<proteinExistence type="predicted"/>
<dbReference type="SUPFAM" id="SSF57016">
    <property type="entry name" value="Plant lectins/antimicrobial peptides"/>
    <property type="match status" value="1"/>
</dbReference>
<evidence type="ECO:0000256" key="1">
    <source>
        <dbReference type="ARBA" id="ARBA00022669"/>
    </source>
</evidence>
<protein>
    <recommendedName>
        <fullName evidence="3">Chitin-binding type-1 domain-containing protein</fullName>
    </recommendedName>
</protein>
<dbReference type="GeneID" id="42058601"/>
<dbReference type="GO" id="GO:0008061">
    <property type="term" value="F:chitin binding"/>
    <property type="evidence" value="ECO:0007669"/>
    <property type="project" value="UniProtKB-UniRule"/>
</dbReference>